<sequence>MGRSEGHVKVRLCEVENVPGFLRNSKNVTPGSIIRPEALESCIREGVDGWVKGRKDMILHRDIDLCYGGRDDVNNLAMTTNEVRNCFRKYSKLIEVPIDRNPGATLLLCPVLYHRAYLETFNRNHSFRVVQRSEDQVRTKMKEDYVEGGLNRIARWQTGGKISQAYVLPKDKDLDRWRPISPCTTDPARVAAARVGRAVRYMLFGLRRAEHFDLKSMDELGERCRGIQREFRARGDVAIARSYHIKDMFARLSHEKVMEAVDWVISYHERKGLKGVRVSMRGKLCAMVRKVRKEDGFVVMKFEDIKREVAFELSHSFVRCAGSIMVQRFGIPMGRNYSPALACLVCAMAESAFMKRAVGEEVAIRGMRMIDDVAVMVGCASDRPETFRKAIRILDVF</sequence>
<dbReference type="InterPro" id="IPR000477">
    <property type="entry name" value="RT_dom"/>
</dbReference>
<dbReference type="EMBL" id="BFEA01000040">
    <property type="protein sequence ID" value="GBG63594.1"/>
    <property type="molecule type" value="Genomic_DNA"/>
</dbReference>
<accession>A0A388K0L7</accession>
<reference evidence="2 3" key="1">
    <citation type="journal article" date="2018" name="Cell">
        <title>The Chara Genome: Secondary Complexity and Implications for Plant Terrestrialization.</title>
        <authorList>
            <person name="Nishiyama T."/>
            <person name="Sakayama H."/>
            <person name="Vries J.D."/>
            <person name="Buschmann H."/>
            <person name="Saint-Marcoux D."/>
            <person name="Ullrich K.K."/>
            <person name="Haas F.B."/>
            <person name="Vanderstraeten L."/>
            <person name="Becker D."/>
            <person name="Lang D."/>
            <person name="Vosolsobe S."/>
            <person name="Rombauts S."/>
            <person name="Wilhelmsson P.K.I."/>
            <person name="Janitza P."/>
            <person name="Kern R."/>
            <person name="Heyl A."/>
            <person name="Rumpler F."/>
            <person name="Villalobos L.I.A.C."/>
            <person name="Clay J.M."/>
            <person name="Skokan R."/>
            <person name="Toyoda A."/>
            <person name="Suzuki Y."/>
            <person name="Kagoshima H."/>
            <person name="Schijlen E."/>
            <person name="Tajeshwar N."/>
            <person name="Catarino B."/>
            <person name="Hetherington A.J."/>
            <person name="Saltykova A."/>
            <person name="Bonnot C."/>
            <person name="Breuninger H."/>
            <person name="Symeonidi A."/>
            <person name="Radhakrishnan G.V."/>
            <person name="Van Nieuwerburgh F."/>
            <person name="Deforce D."/>
            <person name="Chang C."/>
            <person name="Karol K.G."/>
            <person name="Hedrich R."/>
            <person name="Ulvskov P."/>
            <person name="Glockner G."/>
            <person name="Delwiche C.F."/>
            <person name="Petrasek J."/>
            <person name="Van de Peer Y."/>
            <person name="Friml J."/>
            <person name="Beilby M."/>
            <person name="Dolan L."/>
            <person name="Kohara Y."/>
            <person name="Sugano S."/>
            <person name="Fujiyama A."/>
            <person name="Delaux P.-M."/>
            <person name="Quint M."/>
            <person name="TheiBen G."/>
            <person name="Hagemann M."/>
            <person name="Harholt J."/>
            <person name="Dunand C."/>
            <person name="Zachgo S."/>
            <person name="Langdale J."/>
            <person name="Maumus F."/>
            <person name="Straeten D.V.D."/>
            <person name="Gould S.B."/>
            <person name="Rensing S.A."/>
        </authorList>
    </citation>
    <scope>NUCLEOTIDE SEQUENCE [LARGE SCALE GENOMIC DNA]</scope>
    <source>
        <strain evidence="2 3">S276</strain>
    </source>
</reference>
<organism evidence="2 3">
    <name type="scientific">Chara braunii</name>
    <name type="common">Braun's stonewort</name>
    <dbReference type="NCBI Taxonomy" id="69332"/>
    <lineage>
        <taxon>Eukaryota</taxon>
        <taxon>Viridiplantae</taxon>
        <taxon>Streptophyta</taxon>
        <taxon>Charophyceae</taxon>
        <taxon>Charales</taxon>
        <taxon>Characeae</taxon>
        <taxon>Chara</taxon>
    </lineage>
</organism>
<evidence type="ECO:0000313" key="2">
    <source>
        <dbReference type="EMBL" id="GBG63594.1"/>
    </source>
</evidence>
<dbReference type="STRING" id="69332.A0A388K0L7"/>
<dbReference type="AlphaFoldDB" id="A0A388K0L7"/>
<protein>
    <recommendedName>
        <fullName evidence="1">Reverse transcriptase domain-containing protein</fullName>
    </recommendedName>
</protein>
<evidence type="ECO:0000313" key="3">
    <source>
        <dbReference type="Proteomes" id="UP000265515"/>
    </source>
</evidence>
<evidence type="ECO:0000259" key="1">
    <source>
        <dbReference type="PROSITE" id="PS50878"/>
    </source>
</evidence>
<dbReference type="Proteomes" id="UP000265515">
    <property type="component" value="Unassembled WGS sequence"/>
</dbReference>
<dbReference type="Gramene" id="GBG63594">
    <property type="protein sequence ID" value="GBG63594"/>
    <property type="gene ID" value="CBR_g38660"/>
</dbReference>
<dbReference type="PROSITE" id="PS50878">
    <property type="entry name" value="RT_POL"/>
    <property type="match status" value="1"/>
</dbReference>
<name>A0A388K0L7_CHABU</name>
<feature type="domain" description="Reverse transcriptase" evidence="1">
    <location>
        <begin position="149"/>
        <end position="397"/>
    </location>
</feature>
<comment type="caution">
    <text evidence="2">The sequence shown here is derived from an EMBL/GenBank/DDBJ whole genome shotgun (WGS) entry which is preliminary data.</text>
</comment>
<proteinExistence type="predicted"/>
<gene>
    <name evidence="2" type="ORF">CBR_g38660</name>
</gene>
<keyword evidence="3" id="KW-1185">Reference proteome</keyword>